<dbReference type="EMBL" id="UGVI01000001">
    <property type="protein sequence ID" value="SUE14831.1"/>
    <property type="molecule type" value="Genomic_DNA"/>
</dbReference>
<dbReference type="SUPFAM" id="SSF52096">
    <property type="entry name" value="ClpP/crotonase"/>
    <property type="match status" value="1"/>
</dbReference>
<protein>
    <submittedName>
        <fullName evidence="1">Enoyl-CoA hydratase</fullName>
        <ecNumber evidence="1">4.2.1.-</ecNumber>
    </submittedName>
</protein>
<accession>A0A379LXR3</accession>
<dbReference type="GO" id="GO:0006635">
    <property type="term" value="P:fatty acid beta-oxidation"/>
    <property type="evidence" value="ECO:0007669"/>
    <property type="project" value="TreeGrafter"/>
</dbReference>
<dbReference type="Pfam" id="PF00378">
    <property type="entry name" value="ECH_1"/>
    <property type="match status" value="1"/>
</dbReference>
<dbReference type="InterPro" id="IPR001753">
    <property type="entry name" value="Enoyl-CoA_hydra/iso"/>
</dbReference>
<dbReference type="PANTHER" id="PTHR11941:SF75">
    <property type="entry name" value="ENOYL-COA HYDRATASE_ISOMERASE FAMILY PROTEIN"/>
    <property type="match status" value="1"/>
</dbReference>
<dbReference type="GO" id="GO:0016829">
    <property type="term" value="F:lyase activity"/>
    <property type="evidence" value="ECO:0007669"/>
    <property type="project" value="UniProtKB-KW"/>
</dbReference>
<evidence type="ECO:0000313" key="2">
    <source>
        <dbReference type="Proteomes" id="UP000254569"/>
    </source>
</evidence>
<reference evidence="1 2" key="1">
    <citation type="submission" date="2018-06" db="EMBL/GenBank/DDBJ databases">
        <authorList>
            <consortium name="Pathogen Informatics"/>
            <person name="Doyle S."/>
        </authorList>
    </citation>
    <scope>NUCLEOTIDE SEQUENCE [LARGE SCALE GENOMIC DNA]</scope>
    <source>
        <strain evidence="1 2">NCTC13296</strain>
    </source>
</reference>
<dbReference type="PANTHER" id="PTHR11941">
    <property type="entry name" value="ENOYL-COA HYDRATASE-RELATED"/>
    <property type="match status" value="1"/>
</dbReference>
<dbReference type="EC" id="4.2.1.-" evidence="1"/>
<dbReference type="AlphaFoldDB" id="A0A379LXR3"/>
<dbReference type="CDD" id="cd06558">
    <property type="entry name" value="crotonase-like"/>
    <property type="match status" value="1"/>
</dbReference>
<sequence length="236" mass="25221">MLTCMPYLERDGDVFVLHLGDRDVDGSENRFHPDRLAAIHPLLDEVEAHDGPTALVTAATGKFWSNGLDVDWVGANLPDLPTYLDSVHDLYVRLLTFPAATVAAVQGHAFGAGAMLALVHDFRVMRADRGYWCLPEVQLNMPFTVGMSALIRSRLPIQTAVEAITTGRRYGGDDAVTAGIAEQAVGGDGVLAAAVERAAALTATRGPNLAGIKRGLHAPLISALEIRTDPSNFRLG</sequence>
<proteinExistence type="predicted"/>
<keyword evidence="2" id="KW-1185">Reference proteome</keyword>
<dbReference type="GO" id="GO:0004165">
    <property type="term" value="F:delta(3)-delta(2)-enoyl-CoA isomerase activity"/>
    <property type="evidence" value="ECO:0007669"/>
    <property type="project" value="TreeGrafter"/>
</dbReference>
<gene>
    <name evidence="1" type="primary">caiD_4</name>
    <name evidence="1" type="ORF">NCTC13296_01683</name>
</gene>
<evidence type="ECO:0000313" key="1">
    <source>
        <dbReference type="EMBL" id="SUE14831.1"/>
    </source>
</evidence>
<keyword evidence="1" id="KW-0456">Lyase</keyword>
<organism evidence="1 2">
    <name type="scientific">Rhodococcus gordoniae</name>
    <dbReference type="NCBI Taxonomy" id="223392"/>
    <lineage>
        <taxon>Bacteria</taxon>
        <taxon>Bacillati</taxon>
        <taxon>Actinomycetota</taxon>
        <taxon>Actinomycetes</taxon>
        <taxon>Mycobacteriales</taxon>
        <taxon>Nocardiaceae</taxon>
        <taxon>Rhodococcus</taxon>
    </lineage>
</organism>
<dbReference type="Proteomes" id="UP000254569">
    <property type="component" value="Unassembled WGS sequence"/>
</dbReference>
<dbReference type="Gene3D" id="3.90.226.10">
    <property type="entry name" value="2-enoyl-CoA Hydratase, Chain A, domain 1"/>
    <property type="match status" value="1"/>
</dbReference>
<dbReference type="InterPro" id="IPR029045">
    <property type="entry name" value="ClpP/crotonase-like_dom_sf"/>
</dbReference>
<name>A0A379LXR3_9NOCA</name>